<keyword evidence="1" id="KW-0472">Membrane</keyword>
<feature type="non-terminal residue" evidence="2">
    <location>
        <position position="1"/>
    </location>
</feature>
<evidence type="ECO:0000313" key="3">
    <source>
        <dbReference type="Proteomes" id="UP000485058"/>
    </source>
</evidence>
<feature type="non-terminal residue" evidence="2">
    <location>
        <position position="132"/>
    </location>
</feature>
<sequence length="132" mass="14290">AGLWIFLGATTAAGFACNIAAWLWGRYQLAQEEKAALFETRVSNDGSGMGRSSSGSIQGRSKSFAMTNPELGWLSVAEASTAEEAMEVLEGHVKLMDTRMQRMYCAIEQRLDVISTVVSGTCSSTYSPIKPR</sequence>
<dbReference type="Proteomes" id="UP000485058">
    <property type="component" value="Unassembled WGS sequence"/>
</dbReference>
<feature type="transmembrane region" description="Helical" evidence="1">
    <location>
        <begin position="6"/>
        <end position="24"/>
    </location>
</feature>
<keyword evidence="3" id="KW-1185">Reference proteome</keyword>
<accession>A0A699YT06</accession>
<reference evidence="2 3" key="1">
    <citation type="submission" date="2020-02" db="EMBL/GenBank/DDBJ databases">
        <title>Draft genome sequence of Haematococcus lacustris strain NIES-144.</title>
        <authorList>
            <person name="Morimoto D."/>
            <person name="Nakagawa S."/>
            <person name="Yoshida T."/>
            <person name="Sawayama S."/>
        </authorList>
    </citation>
    <scope>NUCLEOTIDE SEQUENCE [LARGE SCALE GENOMIC DNA]</scope>
    <source>
        <strain evidence="2 3">NIES-144</strain>
    </source>
</reference>
<dbReference type="AlphaFoldDB" id="A0A699YT06"/>
<name>A0A699YT06_HAELA</name>
<gene>
    <name evidence="2" type="ORF">HaLaN_06275</name>
</gene>
<organism evidence="2 3">
    <name type="scientific">Haematococcus lacustris</name>
    <name type="common">Green alga</name>
    <name type="synonym">Haematococcus pluvialis</name>
    <dbReference type="NCBI Taxonomy" id="44745"/>
    <lineage>
        <taxon>Eukaryota</taxon>
        <taxon>Viridiplantae</taxon>
        <taxon>Chlorophyta</taxon>
        <taxon>core chlorophytes</taxon>
        <taxon>Chlorophyceae</taxon>
        <taxon>CS clade</taxon>
        <taxon>Chlamydomonadales</taxon>
        <taxon>Haematococcaceae</taxon>
        <taxon>Haematococcus</taxon>
    </lineage>
</organism>
<protein>
    <submittedName>
        <fullName evidence="2">Uncharacterized protein</fullName>
    </submittedName>
</protein>
<comment type="caution">
    <text evidence="2">The sequence shown here is derived from an EMBL/GenBank/DDBJ whole genome shotgun (WGS) entry which is preliminary data.</text>
</comment>
<dbReference type="EMBL" id="BLLF01000355">
    <property type="protein sequence ID" value="GFH10878.1"/>
    <property type="molecule type" value="Genomic_DNA"/>
</dbReference>
<keyword evidence="1" id="KW-0812">Transmembrane</keyword>
<evidence type="ECO:0000256" key="1">
    <source>
        <dbReference type="SAM" id="Phobius"/>
    </source>
</evidence>
<proteinExistence type="predicted"/>
<evidence type="ECO:0000313" key="2">
    <source>
        <dbReference type="EMBL" id="GFH10878.1"/>
    </source>
</evidence>
<keyword evidence="1" id="KW-1133">Transmembrane helix</keyword>